<reference evidence="7 8" key="1">
    <citation type="submission" date="2014-06" db="EMBL/GenBank/DDBJ databases">
        <authorList>
            <person name="Swart Estienne"/>
        </authorList>
    </citation>
    <scope>NUCLEOTIDE SEQUENCE [LARGE SCALE GENOMIC DNA]</scope>
    <source>
        <strain evidence="7 8">130c</strain>
    </source>
</reference>
<name>A0A078A242_STYLE</name>
<dbReference type="InterPro" id="IPR010652">
    <property type="entry name" value="DUF1232"/>
</dbReference>
<keyword evidence="3 5" id="KW-1133">Transmembrane helix</keyword>
<dbReference type="InterPro" id="IPR038896">
    <property type="entry name" value="RNF170"/>
</dbReference>
<gene>
    <name evidence="7" type="primary">Contig14556.g15510</name>
    <name evidence="7" type="ORF">STYLEM_4558</name>
</gene>
<dbReference type="GO" id="GO:0012505">
    <property type="term" value="C:endomembrane system"/>
    <property type="evidence" value="ECO:0007669"/>
    <property type="project" value="UniProtKB-SubCell"/>
</dbReference>
<evidence type="ECO:0000256" key="4">
    <source>
        <dbReference type="ARBA" id="ARBA00023136"/>
    </source>
</evidence>
<feature type="transmembrane region" description="Helical" evidence="5">
    <location>
        <begin position="56"/>
        <end position="73"/>
    </location>
</feature>
<feature type="domain" description="DUF1232" evidence="6">
    <location>
        <begin position="174"/>
        <end position="207"/>
    </location>
</feature>
<evidence type="ECO:0000259" key="6">
    <source>
        <dbReference type="Pfam" id="PF06803"/>
    </source>
</evidence>
<dbReference type="PANTHER" id="PTHR22894:SF5">
    <property type="entry name" value="RING-TYPE DOMAIN-CONTAINING PROTEIN"/>
    <property type="match status" value="1"/>
</dbReference>
<dbReference type="AlphaFoldDB" id="A0A078A242"/>
<dbReference type="Pfam" id="PF06803">
    <property type="entry name" value="DUF1232"/>
    <property type="match status" value="1"/>
</dbReference>
<dbReference type="InParanoid" id="A0A078A242"/>
<proteinExistence type="predicted"/>
<dbReference type="GO" id="GO:0061630">
    <property type="term" value="F:ubiquitin protein ligase activity"/>
    <property type="evidence" value="ECO:0007669"/>
    <property type="project" value="InterPro"/>
</dbReference>
<evidence type="ECO:0000256" key="2">
    <source>
        <dbReference type="ARBA" id="ARBA00022692"/>
    </source>
</evidence>
<comment type="subcellular location">
    <subcellularLocation>
        <location evidence="1">Endomembrane system</location>
        <topology evidence="1">Multi-pass membrane protein</topology>
    </subcellularLocation>
</comment>
<dbReference type="EMBL" id="CCKQ01004411">
    <property type="protein sequence ID" value="CDW75568.1"/>
    <property type="molecule type" value="Genomic_DNA"/>
</dbReference>
<evidence type="ECO:0000256" key="3">
    <source>
        <dbReference type="ARBA" id="ARBA00022989"/>
    </source>
</evidence>
<evidence type="ECO:0000313" key="8">
    <source>
        <dbReference type="Proteomes" id="UP000039865"/>
    </source>
</evidence>
<accession>A0A078A242</accession>
<feature type="transmembrane region" description="Helical" evidence="5">
    <location>
        <begin position="162"/>
        <end position="183"/>
    </location>
</feature>
<keyword evidence="2 5" id="KW-0812">Transmembrane</keyword>
<organism evidence="7 8">
    <name type="scientific">Stylonychia lemnae</name>
    <name type="common">Ciliate</name>
    <dbReference type="NCBI Taxonomy" id="5949"/>
    <lineage>
        <taxon>Eukaryota</taxon>
        <taxon>Sar</taxon>
        <taxon>Alveolata</taxon>
        <taxon>Ciliophora</taxon>
        <taxon>Intramacronucleata</taxon>
        <taxon>Spirotrichea</taxon>
        <taxon>Stichotrichia</taxon>
        <taxon>Sporadotrichida</taxon>
        <taxon>Oxytrichidae</taxon>
        <taxon>Stylonychinae</taxon>
        <taxon>Stylonychia</taxon>
    </lineage>
</organism>
<evidence type="ECO:0000256" key="1">
    <source>
        <dbReference type="ARBA" id="ARBA00004127"/>
    </source>
</evidence>
<keyword evidence="4 5" id="KW-0472">Membrane</keyword>
<keyword evidence="8" id="KW-1185">Reference proteome</keyword>
<evidence type="ECO:0000256" key="5">
    <source>
        <dbReference type="SAM" id="Phobius"/>
    </source>
</evidence>
<protein>
    <recommendedName>
        <fullName evidence="6">DUF1232 domain-containing protein</fullName>
    </recommendedName>
</protein>
<evidence type="ECO:0000313" key="7">
    <source>
        <dbReference type="EMBL" id="CDW75568.1"/>
    </source>
</evidence>
<sequence>MAVVFPSVRNGIKRALHIIVGSEQAEQINRQNENQREEDERAHAERFQNARDQKEYKFQILTSILLVALFVLMNQKRIKQHQSGCIVSYWKAKRENKIQCPYCRRDISLLLMKDPTKVEIDDRRDIQRFNTLFSADRTFLDRIRDFPFLIARFRDELVNTRGGVLFQSSWFLIYIAIMVIYLISPFDLIPEFLFGIFGMIDDILVMIYILGSISTVFYQVLVNRNRQEVRAR</sequence>
<feature type="transmembrane region" description="Helical" evidence="5">
    <location>
        <begin position="203"/>
        <end position="222"/>
    </location>
</feature>
<dbReference type="OrthoDB" id="9049620at2759"/>
<dbReference type="PANTHER" id="PTHR22894">
    <property type="entry name" value="RING-TYPE DOMAIN-CONTAINING PROTEIN"/>
    <property type="match status" value="1"/>
</dbReference>
<dbReference type="Proteomes" id="UP000039865">
    <property type="component" value="Unassembled WGS sequence"/>
</dbReference>